<dbReference type="OrthoDB" id="3925024at2759"/>
<evidence type="ECO:0000256" key="1">
    <source>
        <dbReference type="SAM" id="MobiDB-lite"/>
    </source>
</evidence>
<keyword evidence="5" id="KW-1185">Reference proteome</keyword>
<dbReference type="InterPro" id="IPR055589">
    <property type="entry name" value="DUF7165"/>
</dbReference>
<dbReference type="Pfam" id="PF23749">
    <property type="entry name" value="DUF7165"/>
    <property type="match status" value="1"/>
</dbReference>
<gene>
    <name evidence="4" type="ORF">B0A49_00416</name>
</gene>
<feature type="compositionally biased region" description="Polar residues" evidence="1">
    <location>
        <begin position="479"/>
        <end position="489"/>
    </location>
</feature>
<name>A0A4U0XZP4_9PEZI</name>
<organism evidence="4 5">
    <name type="scientific">Cryomyces minteri</name>
    <dbReference type="NCBI Taxonomy" id="331657"/>
    <lineage>
        <taxon>Eukaryota</taxon>
        <taxon>Fungi</taxon>
        <taxon>Dikarya</taxon>
        <taxon>Ascomycota</taxon>
        <taxon>Pezizomycotina</taxon>
        <taxon>Dothideomycetes</taxon>
        <taxon>Dothideomycetes incertae sedis</taxon>
        <taxon>Cryomyces</taxon>
    </lineage>
</organism>
<dbReference type="AlphaFoldDB" id="A0A4U0XZP4"/>
<accession>A0A4U0XZP4</accession>
<feature type="compositionally biased region" description="Low complexity" evidence="1">
    <location>
        <begin position="631"/>
        <end position="647"/>
    </location>
</feature>
<reference evidence="4 5" key="1">
    <citation type="submission" date="2017-03" db="EMBL/GenBank/DDBJ databases">
        <title>Genomes of endolithic fungi from Antarctica.</title>
        <authorList>
            <person name="Coleine C."/>
            <person name="Masonjones S."/>
            <person name="Stajich J.E."/>
        </authorList>
    </citation>
    <scope>NUCLEOTIDE SEQUENCE [LARGE SCALE GENOMIC DNA]</scope>
    <source>
        <strain evidence="4 5">CCFEE 5187</strain>
    </source>
</reference>
<evidence type="ECO:0000313" key="5">
    <source>
        <dbReference type="Proteomes" id="UP000308768"/>
    </source>
</evidence>
<proteinExistence type="predicted"/>
<dbReference type="STRING" id="331657.A0A4U0XZP4"/>
<sequence>MRSLPILLGLALPSLSVCSKDGYLADQTHAAELLRRSASLSSTSTLTAVATLTTIYPSAAPTTATASLIGANDYTFPTTSDPTYISDYVVADTEDLPSSAADALDTWTTLSDTTSSVQLIANSDGNLYLGNYKNSTPAQPGSNFLTSENIVMMDEQSRFFHYYPGEMRVYNVSRLRVSDIAASTPLGSQMISLVPFNTGSQAVGGLEVYSLAYGATDIDRRGVQTQTLERLAFSADSHLLLVPIFPEAVNGIPTAEELRQAWTGDILRAQEDYYTSHASYIKDHSTGGPDRVFAWNEKEGSFGIMDVEVMRARTAGIGTVPAVSGSGDVAAVVVHRTLIQLYSLLQHQEEDPTGNVRTRGASYSVEEAVARPVTEVAWTQEWATQQHSCRRRLIVCSAGGKQVPSESTEYASETPEAGRIIVLDFDEALPGGKNLEVTIDLDDDNVPLLEEQELDLQTEISIVRRRTQRQQKSDAIKRSLTSPRPSNRDGSYGAGPYLNRAAPQSTGNLPEMAESFEQPYSQGQPRSQLSLQRAATSIVRRHPVALPPPRAANRDDLTAEPLPLYSAEPNAPLPGHLRPLAGLRPLPIRQTYGPGTNQEPYLAPNYATPEPPEPSPNRHSSIRRPLPPAASPGLRRGPSRASRSAAANVAPLRKKGWLGRRKERKARKQAADERGTGGSKEDRKCAVM</sequence>
<feature type="signal peptide" evidence="2">
    <location>
        <begin position="1"/>
        <end position="19"/>
    </location>
</feature>
<protein>
    <recommendedName>
        <fullName evidence="3">DUF7165 domain-containing protein</fullName>
    </recommendedName>
</protein>
<evidence type="ECO:0000313" key="4">
    <source>
        <dbReference type="EMBL" id="TKA82231.1"/>
    </source>
</evidence>
<feature type="compositionally biased region" description="Basic residues" evidence="1">
    <location>
        <begin position="652"/>
        <end position="668"/>
    </location>
</feature>
<evidence type="ECO:0000259" key="3">
    <source>
        <dbReference type="Pfam" id="PF23749"/>
    </source>
</evidence>
<keyword evidence="2" id="KW-0732">Signal</keyword>
<dbReference type="Proteomes" id="UP000308768">
    <property type="component" value="Unassembled WGS sequence"/>
</dbReference>
<feature type="domain" description="DUF7165" evidence="3">
    <location>
        <begin position="371"/>
        <end position="452"/>
    </location>
</feature>
<comment type="caution">
    <text evidence="4">The sequence shown here is derived from an EMBL/GenBank/DDBJ whole genome shotgun (WGS) entry which is preliminary data.</text>
</comment>
<evidence type="ECO:0000256" key="2">
    <source>
        <dbReference type="SAM" id="SignalP"/>
    </source>
</evidence>
<feature type="region of interest" description="Disordered" evidence="1">
    <location>
        <begin position="465"/>
        <end position="509"/>
    </location>
</feature>
<dbReference type="EMBL" id="NAJN01000004">
    <property type="protein sequence ID" value="TKA82231.1"/>
    <property type="molecule type" value="Genomic_DNA"/>
</dbReference>
<feature type="region of interest" description="Disordered" evidence="1">
    <location>
        <begin position="587"/>
        <end position="688"/>
    </location>
</feature>
<feature type="compositionally biased region" description="Basic and acidic residues" evidence="1">
    <location>
        <begin position="669"/>
        <end position="688"/>
    </location>
</feature>
<feature type="chain" id="PRO_5020811321" description="DUF7165 domain-containing protein" evidence="2">
    <location>
        <begin position="20"/>
        <end position="688"/>
    </location>
</feature>